<feature type="region of interest" description="Disordered" evidence="1">
    <location>
        <begin position="1"/>
        <end position="24"/>
    </location>
</feature>
<feature type="region of interest" description="Disordered" evidence="1">
    <location>
        <begin position="121"/>
        <end position="173"/>
    </location>
</feature>
<sequence>MSFDDKTSTDRTAPNVGSTPTFSGEKEHVSSVVIAHGSVSSIDSKYLFFNASWLPTERRERRVEHAHAFHGKLTHLDNLGESLVFEYEAKATNPYVVVTHAVCTRCLKCYSYHGNGVKPSKRKDGNISSHFKKTHSGATSKVLTKSSSSKQLELNFGARSQRSSHENHEAGNQ</sequence>
<feature type="compositionally biased region" description="Polar residues" evidence="1">
    <location>
        <begin position="10"/>
        <end position="22"/>
    </location>
</feature>
<evidence type="ECO:0000313" key="3">
    <source>
        <dbReference type="Proteomes" id="UP000769157"/>
    </source>
</evidence>
<dbReference type="AlphaFoldDB" id="A0A9P8T5N3"/>
<reference evidence="2" key="2">
    <citation type="submission" date="2021-01" db="EMBL/GenBank/DDBJ databases">
        <authorList>
            <person name="Schikora-Tamarit M.A."/>
        </authorList>
    </citation>
    <scope>NUCLEOTIDE SEQUENCE</scope>
    <source>
        <strain evidence="2">CBS6075</strain>
    </source>
</reference>
<organism evidence="2 3">
    <name type="scientific">Ogataea philodendri</name>
    <dbReference type="NCBI Taxonomy" id="1378263"/>
    <lineage>
        <taxon>Eukaryota</taxon>
        <taxon>Fungi</taxon>
        <taxon>Dikarya</taxon>
        <taxon>Ascomycota</taxon>
        <taxon>Saccharomycotina</taxon>
        <taxon>Pichiomycetes</taxon>
        <taxon>Pichiales</taxon>
        <taxon>Pichiaceae</taxon>
        <taxon>Ogataea</taxon>
    </lineage>
</organism>
<feature type="compositionally biased region" description="Basic and acidic residues" evidence="1">
    <location>
        <begin position="163"/>
        <end position="173"/>
    </location>
</feature>
<keyword evidence="3" id="KW-1185">Reference proteome</keyword>
<reference evidence="2" key="1">
    <citation type="journal article" date="2021" name="Open Biol.">
        <title>Shared evolutionary footprints suggest mitochondrial oxidative damage underlies multiple complex I losses in fungi.</title>
        <authorList>
            <person name="Schikora-Tamarit M.A."/>
            <person name="Marcet-Houben M."/>
            <person name="Nosek J."/>
            <person name="Gabaldon T."/>
        </authorList>
    </citation>
    <scope>NUCLEOTIDE SEQUENCE</scope>
    <source>
        <strain evidence="2">CBS6075</strain>
    </source>
</reference>
<name>A0A9P8T5N3_9ASCO</name>
<dbReference type="RefSeq" id="XP_046061464.1">
    <property type="nucleotide sequence ID" value="XM_046205529.1"/>
</dbReference>
<dbReference type="EMBL" id="JAEUBE010000295">
    <property type="protein sequence ID" value="KAH3666260.1"/>
    <property type="molecule type" value="Genomic_DNA"/>
</dbReference>
<proteinExistence type="predicted"/>
<comment type="caution">
    <text evidence="2">The sequence shown here is derived from an EMBL/GenBank/DDBJ whole genome shotgun (WGS) entry which is preliminary data.</text>
</comment>
<evidence type="ECO:0000313" key="2">
    <source>
        <dbReference type="EMBL" id="KAH3666260.1"/>
    </source>
</evidence>
<accession>A0A9P8T5N3</accession>
<gene>
    <name evidence="2" type="ORF">OGAPHI_004449</name>
</gene>
<feature type="compositionally biased region" description="Low complexity" evidence="1">
    <location>
        <begin position="139"/>
        <end position="150"/>
    </location>
</feature>
<protein>
    <submittedName>
        <fullName evidence="2">Uncharacterized protein</fullName>
    </submittedName>
</protein>
<evidence type="ECO:0000256" key="1">
    <source>
        <dbReference type="SAM" id="MobiDB-lite"/>
    </source>
</evidence>
<dbReference type="Proteomes" id="UP000769157">
    <property type="component" value="Unassembled WGS sequence"/>
</dbReference>
<dbReference type="GeneID" id="70236414"/>